<organism evidence="1 2">
    <name type="scientific">Alkalihalobacillus trypoxylicola</name>
    <dbReference type="NCBI Taxonomy" id="519424"/>
    <lineage>
        <taxon>Bacteria</taxon>
        <taxon>Bacillati</taxon>
        <taxon>Bacillota</taxon>
        <taxon>Bacilli</taxon>
        <taxon>Bacillales</taxon>
        <taxon>Bacillaceae</taxon>
        <taxon>Alkalihalobacillus</taxon>
    </lineage>
</organism>
<protein>
    <recommendedName>
        <fullName evidence="3">DUF1349 domain-containing protein</fullName>
    </recommendedName>
</protein>
<dbReference type="InterPro" id="IPR009784">
    <property type="entry name" value="DUF1349"/>
</dbReference>
<accession>A0A161PDE0</accession>
<name>A0A161PDE0_9BACI</name>
<sequence length="204" mass="23320">MNNEMFSQFKWLNEGKHTFTDDKMIIIAPPKSDFAYDNEMTSESGELPQSLNNAPYFYTEVEGDFVMSAKVSLTFKDTYDASALMVHQNEECWAKACFEKTDFNKHAVVSVVRNKMTDDANDNNIDKDTVWLQVVRVGQSFSFHYSLDGEIYEMMRVFNLPVTETIKVGLVAQAPTGNGGERYFSDFKLEKKTVKNIRIGNEVL</sequence>
<dbReference type="Pfam" id="PF07081">
    <property type="entry name" value="DUF1349"/>
    <property type="match status" value="1"/>
</dbReference>
<evidence type="ECO:0000313" key="2">
    <source>
        <dbReference type="Proteomes" id="UP000075806"/>
    </source>
</evidence>
<dbReference type="EMBL" id="LTAO01000022">
    <property type="protein sequence ID" value="KYG30033.1"/>
    <property type="molecule type" value="Genomic_DNA"/>
</dbReference>
<dbReference type="PANTHER" id="PTHR35332:SF2">
    <property type="entry name" value="REGULATION OF ENOLASE PROTEIN 1"/>
    <property type="match status" value="1"/>
</dbReference>
<dbReference type="RefSeq" id="WP_061949019.1">
    <property type="nucleotide sequence ID" value="NZ_LTAO01000022.1"/>
</dbReference>
<dbReference type="STRING" id="519424.AZF04_20020"/>
<dbReference type="SUPFAM" id="SSF49899">
    <property type="entry name" value="Concanavalin A-like lectins/glucanases"/>
    <property type="match status" value="1"/>
</dbReference>
<dbReference type="PANTHER" id="PTHR35332">
    <property type="entry name" value="REGULATION OF ENOLASE PROTEIN 1"/>
    <property type="match status" value="1"/>
</dbReference>
<dbReference type="OrthoDB" id="9808724at2"/>
<dbReference type="InterPro" id="IPR013320">
    <property type="entry name" value="ConA-like_dom_sf"/>
</dbReference>
<dbReference type="Gene3D" id="2.60.120.200">
    <property type="match status" value="1"/>
</dbReference>
<evidence type="ECO:0008006" key="3">
    <source>
        <dbReference type="Google" id="ProtNLM"/>
    </source>
</evidence>
<dbReference type="AlphaFoldDB" id="A0A161PDE0"/>
<proteinExistence type="predicted"/>
<reference evidence="1" key="1">
    <citation type="submission" date="2016-02" db="EMBL/GenBank/DDBJ databases">
        <title>Genome sequence of Bacillus trypoxylicola KCTC 13244(T).</title>
        <authorList>
            <person name="Jeong H."/>
            <person name="Park S.-H."/>
            <person name="Choi S.-K."/>
        </authorList>
    </citation>
    <scope>NUCLEOTIDE SEQUENCE [LARGE SCALE GENOMIC DNA]</scope>
    <source>
        <strain evidence="1">KCTC 13244</strain>
    </source>
</reference>
<dbReference type="Proteomes" id="UP000075806">
    <property type="component" value="Unassembled WGS sequence"/>
</dbReference>
<keyword evidence="2" id="KW-1185">Reference proteome</keyword>
<gene>
    <name evidence="1" type="ORF">AZF04_20020</name>
</gene>
<comment type="caution">
    <text evidence="1">The sequence shown here is derived from an EMBL/GenBank/DDBJ whole genome shotgun (WGS) entry which is preliminary data.</text>
</comment>
<evidence type="ECO:0000313" key="1">
    <source>
        <dbReference type="EMBL" id="KYG30033.1"/>
    </source>
</evidence>